<reference evidence="5" key="1">
    <citation type="journal article" date="2019" name="Int. J. Syst. Evol. Microbiol.">
        <title>The Global Catalogue of Microorganisms (GCM) 10K type strain sequencing project: providing services to taxonomists for standard genome sequencing and annotation.</title>
        <authorList>
            <consortium name="The Broad Institute Genomics Platform"/>
            <consortium name="The Broad Institute Genome Sequencing Center for Infectious Disease"/>
            <person name="Wu L."/>
            <person name="Ma J."/>
        </authorList>
    </citation>
    <scope>NUCLEOTIDE SEQUENCE [LARGE SCALE GENOMIC DNA]</scope>
    <source>
        <strain evidence="5">JCM 11496</strain>
    </source>
</reference>
<feature type="signal peptide" evidence="3">
    <location>
        <begin position="1"/>
        <end position="21"/>
    </location>
</feature>
<name>A0ABW4Q4R3_9MICC</name>
<evidence type="ECO:0000256" key="3">
    <source>
        <dbReference type="SAM" id="SignalP"/>
    </source>
</evidence>
<dbReference type="Gene3D" id="2.40.260.10">
    <property type="entry name" value="Sortase"/>
    <property type="match status" value="1"/>
</dbReference>
<dbReference type="RefSeq" id="WP_343879908.1">
    <property type="nucleotide sequence ID" value="NZ_BAAAIJ010000047.1"/>
</dbReference>
<dbReference type="InterPro" id="IPR023365">
    <property type="entry name" value="Sortase_dom-sf"/>
</dbReference>
<dbReference type="PROSITE" id="PS51257">
    <property type="entry name" value="PROKAR_LIPOPROTEIN"/>
    <property type="match status" value="1"/>
</dbReference>
<evidence type="ECO:0000256" key="2">
    <source>
        <dbReference type="SAM" id="MobiDB-lite"/>
    </source>
</evidence>
<dbReference type="InterPro" id="IPR042001">
    <property type="entry name" value="Sortase_F"/>
</dbReference>
<gene>
    <name evidence="4" type="ORF">ACFSFX_06485</name>
</gene>
<accession>A0ABW4Q4R3</accession>
<feature type="region of interest" description="Disordered" evidence="2">
    <location>
        <begin position="26"/>
        <end position="65"/>
    </location>
</feature>
<evidence type="ECO:0000256" key="1">
    <source>
        <dbReference type="ARBA" id="ARBA00022801"/>
    </source>
</evidence>
<dbReference type="CDD" id="cd05829">
    <property type="entry name" value="Sortase_F"/>
    <property type="match status" value="1"/>
</dbReference>
<feature type="compositionally biased region" description="Low complexity" evidence="2">
    <location>
        <begin position="26"/>
        <end position="58"/>
    </location>
</feature>
<organism evidence="4 5">
    <name type="scientific">Arthrobacter flavus</name>
    <dbReference type="NCBI Taxonomy" id="95172"/>
    <lineage>
        <taxon>Bacteria</taxon>
        <taxon>Bacillati</taxon>
        <taxon>Actinomycetota</taxon>
        <taxon>Actinomycetes</taxon>
        <taxon>Micrococcales</taxon>
        <taxon>Micrococcaceae</taxon>
        <taxon>Arthrobacter</taxon>
    </lineage>
</organism>
<dbReference type="Proteomes" id="UP001597307">
    <property type="component" value="Unassembled WGS sequence"/>
</dbReference>
<protein>
    <submittedName>
        <fullName evidence="4">Class F sortase</fullName>
    </submittedName>
</protein>
<dbReference type="InterPro" id="IPR005754">
    <property type="entry name" value="Sortase"/>
</dbReference>
<evidence type="ECO:0000313" key="4">
    <source>
        <dbReference type="EMBL" id="MFD1846244.1"/>
    </source>
</evidence>
<dbReference type="SUPFAM" id="SSF63817">
    <property type="entry name" value="Sortase"/>
    <property type="match status" value="1"/>
</dbReference>
<keyword evidence="3" id="KW-0732">Signal</keyword>
<evidence type="ECO:0000313" key="5">
    <source>
        <dbReference type="Proteomes" id="UP001597307"/>
    </source>
</evidence>
<proteinExistence type="predicted"/>
<feature type="chain" id="PRO_5046793905" evidence="3">
    <location>
        <begin position="22"/>
        <end position="233"/>
    </location>
</feature>
<comment type="caution">
    <text evidence="4">The sequence shown here is derived from an EMBL/GenBank/DDBJ whole genome shotgun (WGS) entry which is preliminary data.</text>
</comment>
<sequence length="233" mass="24138">MPRTSSRSVAVLLAASFGLFAGGCAAPSAQSPTPDPQPATASATAPATTPGPVTTQTPLDDADLPASDVVTSGVAIRPATGALAQATPSPVSLDIAGTDIQVGVIDVGIEDDNEMEIPESFYEAGWYRYGPAPGATAGNAVLAAHIDIGTEVMPFTQLKDVPVGTLITVGRENAEPVQYEVTDVRHEPKATLNTAEIFQRDGEHQLVIITCGGDWLVDKDDYEDNVVLTASPL</sequence>
<keyword evidence="5" id="KW-1185">Reference proteome</keyword>
<keyword evidence="1" id="KW-0378">Hydrolase</keyword>
<dbReference type="EMBL" id="JBHUGA010000011">
    <property type="protein sequence ID" value="MFD1846244.1"/>
    <property type="molecule type" value="Genomic_DNA"/>
</dbReference>
<dbReference type="Pfam" id="PF04203">
    <property type="entry name" value="Sortase"/>
    <property type="match status" value="1"/>
</dbReference>